<name>A0A8K0JYR5_LADFU</name>
<evidence type="ECO:0000313" key="2">
    <source>
        <dbReference type="EMBL" id="KAG8224549.1"/>
    </source>
</evidence>
<feature type="compositionally biased region" description="Basic and acidic residues" evidence="1">
    <location>
        <begin position="108"/>
        <end position="129"/>
    </location>
</feature>
<evidence type="ECO:0000313" key="3">
    <source>
        <dbReference type="Proteomes" id="UP000792457"/>
    </source>
</evidence>
<feature type="region of interest" description="Disordered" evidence="1">
    <location>
        <begin position="104"/>
        <end position="230"/>
    </location>
</feature>
<dbReference type="EMBL" id="KZ308200">
    <property type="protein sequence ID" value="KAG8224549.1"/>
    <property type="molecule type" value="Genomic_DNA"/>
</dbReference>
<reference evidence="2" key="1">
    <citation type="submission" date="2013-04" db="EMBL/GenBank/DDBJ databases">
        <authorList>
            <person name="Qu J."/>
            <person name="Murali S.C."/>
            <person name="Bandaranaike D."/>
            <person name="Bellair M."/>
            <person name="Blankenburg K."/>
            <person name="Chao H."/>
            <person name="Dinh H."/>
            <person name="Doddapaneni H."/>
            <person name="Downs B."/>
            <person name="Dugan-Rocha S."/>
            <person name="Elkadiri S."/>
            <person name="Gnanaolivu R.D."/>
            <person name="Hernandez B."/>
            <person name="Javaid M."/>
            <person name="Jayaseelan J.C."/>
            <person name="Lee S."/>
            <person name="Li M."/>
            <person name="Ming W."/>
            <person name="Munidasa M."/>
            <person name="Muniz J."/>
            <person name="Nguyen L."/>
            <person name="Ongeri F."/>
            <person name="Osuji N."/>
            <person name="Pu L.-L."/>
            <person name="Puazo M."/>
            <person name="Qu C."/>
            <person name="Quiroz J."/>
            <person name="Raj R."/>
            <person name="Weissenberger G."/>
            <person name="Xin Y."/>
            <person name="Zou X."/>
            <person name="Han Y."/>
            <person name="Richards S."/>
            <person name="Worley K."/>
            <person name="Muzny D."/>
            <person name="Gibbs R."/>
        </authorList>
    </citation>
    <scope>NUCLEOTIDE SEQUENCE</scope>
    <source>
        <strain evidence="2">Sampled in the wild</strain>
    </source>
</reference>
<protein>
    <submittedName>
        <fullName evidence="2">Uncharacterized protein</fullName>
    </submittedName>
</protein>
<feature type="compositionally biased region" description="Low complexity" evidence="1">
    <location>
        <begin position="183"/>
        <end position="192"/>
    </location>
</feature>
<accession>A0A8K0JYR5</accession>
<reference evidence="2" key="2">
    <citation type="submission" date="2017-10" db="EMBL/GenBank/DDBJ databases">
        <title>Ladona fulva Genome sequencing and assembly.</title>
        <authorList>
            <person name="Murali S."/>
            <person name="Richards S."/>
            <person name="Bandaranaike D."/>
            <person name="Bellair M."/>
            <person name="Blankenburg K."/>
            <person name="Chao H."/>
            <person name="Dinh H."/>
            <person name="Doddapaneni H."/>
            <person name="Dugan-Rocha S."/>
            <person name="Elkadiri S."/>
            <person name="Gnanaolivu R."/>
            <person name="Hernandez B."/>
            <person name="Skinner E."/>
            <person name="Javaid M."/>
            <person name="Lee S."/>
            <person name="Li M."/>
            <person name="Ming W."/>
            <person name="Munidasa M."/>
            <person name="Muniz J."/>
            <person name="Nguyen L."/>
            <person name="Hughes D."/>
            <person name="Osuji N."/>
            <person name="Pu L.-L."/>
            <person name="Puazo M."/>
            <person name="Qu C."/>
            <person name="Quiroz J."/>
            <person name="Raj R."/>
            <person name="Weissenberger G."/>
            <person name="Xin Y."/>
            <person name="Zou X."/>
            <person name="Han Y."/>
            <person name="Worley K."/>
            <person name="Muzny D."/>
            <person name="Gibbs R."/>
        </authorList>
    </citation>
    <scope>NUCLEOTIDE SEQUENCE</scope>
    <source>
        <strain evidence="2">Sampled in the wild</strain>
    </source>
</reference>
<dbReference type="Proteomes" id="UP000792457">
    <property type="component" value="Unassembled WGS sequence"/>
</dbReference>
<comment type="caution">
    <text evidence="2">The sequence shown here is derived from an EMBL/GenBank/DDBJ whole genome shotgun (WGS) entry which is preliminary data.</text>
</comment>
<evidence type="ECO:0000256" key="1">
    <source>
        <dbReference type="SAM" id="MobiDB-lite"/>
    </source>
</evidence>
<proteinExistence type="predicted"/>
<keyword evidence="3" id="KW-1185">Reference proteome</keyword>
<sequence>MLDAVDKNNNAATRRSMFSAKTSSSVERVHGVLSMTLRNWSGMVDCSSMFCSVSSGRSRRVTTWRCRKQERSTTRLGALRRGKLLSFGVGKNKTTTSRALLLPSETPSELKERGKESDIAAERSPRRSEGVPNKCEPLLSGPARPMGGGVKCKSQAPGGDHSFGKTPGSPKRPLFLYFPPSCPSTSRTDTTSPLPPPLHSLPRVAKPPRPPLKHRLHDSPPAPPPTPPTPSFFMPLRHSSHHHAFPRCFSFPEVHNLPPRHRSFFISFLEAFFFSLTYPHFLRFIASPFSTANGLSPVPFFLFRAHGSHPVRILSPYLRYGLFVSLSNVLFPSPEPLSATVHPFASYRATSLRVWEFFSHPSPSPFTASHSSFPSSFISHLAVFLYDFTPFF</sequence>
<feature type="compositionally biased region" description="Pro residues" evidence="1">
    <location>
        <begin position="193"/>
        <end position="210"/>
    </location>
</feature>
<feature type="compositionally biased region" description="Pro residues" evidence="1">
    <location>
        <begin position="220"/>
        <end position="230"/>
    </location>
</feature>
<gene>
    <name evidence="2" type="ORF">J437_LFUL002153</name>
</gene>
<dbReference type="AlphaFoldDB" id="A0A8K0JYR5"/>
<organism evidence="2 3">
    <name type="scientific">Ladona fulva</name>
    <name type="common">Scarce chaser dragonfly</name>
    <name type="synonym">Libellula fulva</name>
    <dbReference type="NCBI Taxonomy" id="123851"/>
    <lineage>
        <taxon>Eukaryota</taxon>
        <taxon>Metazoa</taxon>
        <taxon>Ecdysozoa</taxon>
        <taxon>Arthropoda</taxon>
        <taxon>Hexapoda</taxon>
        <taxon>Insecta</taxon>
        <taxon>Pterygota</taxon>
        <taxon>Palaeoptera</taxon>
        <taxon>Odonata</taxon>
        <taxon>Epiprocta</taxon>
        <taxon>Anisoptera</taxon>
        <taxon>Libelluloidea</taxon>
        <taxon>Libellulidae</taxon>
        <taxon>Ladona</taxon>
    </lineage>
</organism>